<dbReference type="InterPro" id="IPR044787">
    <property type="entry name" value="HHO5-like"/>
</dbReference>
<evidence type="ECO:0000256" key="1">
    <source>
        <dbReference type="ARBA" id="ARBA00004123"/>
    </source>
</evidence>
<gene>
    <name evidence="5" type="ORF">Tco_0874287</name>
</gene>
<evidence type="ECO:0000313" key="5">
    <source>
        <dbReference type="EMBL" id="GJT15581.1"/>
    </source>
</evidence>
<name>A0ABQ5BLJ3_9ASTR</name>
<reference evidence="5" key="1">
    <citation type="journal article" date="2022" name="Int. J. Mol. Sci.">
        <title>Draft Genome of Tanacetum Coccineum: Genomic Comparison of Closely Related Tanacetum-Family Plants.</title>
        <authorList>
            <person name="Yamashiro T."/>
            <person name="Shiraishi A."/>
            <person name="Nakayama K."/>
            <person name="Satake H."/>
        </authorList>
    </citation>
    <scope>NUCLEOTIDE SEQUENCE</scope>
</reference>
<dbReference type="Pfam" id="PF26575">
    <property type="entry name" value="HHO5_N"/>
    <property type="match status" value="1"/>
</dbReference>
<dbReference type="PANTHER" id="PTHR31003:SF3">
    <property type="entry name" value="HOMEODOMAIN-LIKE SUPERFAMILY PROTEIN-RELATED"/>
    <property type="match status" value="1"/>
</dbReference>
<evidence type="ECO:0000313" key="6">
    <source>
        <dbReference type="Proteomes" id="UP001151760"/>
    </source>
</evidence>
<dbReference type="Proteomes" id="UP001151760">
    <property type="component" value="Unassembled WGS sequence"/>
</dbReference>
<keyword evidence="2" id="KW-0238">DNA-binding</keyword>
<evidence type="ECO:0000256" key="3">
    <source>
        <dbReference type="SAM" id="MobiDB-lite"/>
    </source>
</evidence>
<comment type="caution">
    <text evidence="5">The sequence shown here is derived from an EMBL/GenBank/DDBJ whole genome shotgun (WGS) entry which is preliminary data.</text>
</comment>
<proteinExistence type="predicted"/>
<feature type="domain" description="HHO5-like N-terminal" evidence="4">
    <location>
        <begin position="3"/>
        <end position="42"/>
    </location>
</feature>
<dbReference type="InterPro" id="IPR058673">
    <property type="entry name" value="HHO5-like_N"/>
</dbReference>
<reference evidence="5" key="2">
    <citation type="submission" date="2022-01" db="EMBL/GenBank/DDBJ databases">
        <authorList>
            <person name="Yamashiro T."/>
            <person name="Shiraishi A."/>
            <person name="Satake H."/>
            <person name="Nakayama K."/>
        </authorList>
    </citation>
    <scope>NUCLEOTIDE SEQUENCE</scope>
</reference>
<dbReference type="EMBL" id="BQNB010013407">
    <property type="protein sequence ID" value="GJT15581.1"/>
    <property type="molecule type" value="Genomic_DNA"/>
</dbReference>
<evidence type="ECO:0000256" key="2">
    <source>
        <dbReference type="ARBA" id="ARBA00023125"/>
    </source>
</evidence>
<protein>
    <recommendedName>
        <fullName evidence="4">HHO5-like N-terminal domain-containing protein</fullName>
    </recommendedName>
</protein>
<keyword evidence="6" id="KW-1185">Reference proteome</keyword>
<comment type="subcellular location">
    <subcellularLocation>
        <location evidence="1">Nucleus</location>
    </subcellularLocation>
</comment>
<feature type="region of interest" description="Disordered" evidence="3">
    <location>
        <begin position="154"/>
        <end position="174"/>
    </location>
</feature>
<organism evidence="5 6">
    <name type="scientific">Tanacetum coccineum</name>
    <dbReference type="NCBI Taxonomy" id="301880"/>
    <lineage>
        <taxon>Eukaryota</taxon>
        <taxon>Viridiplantae</taxon>
        <taxon>Streptophyta</taxon>
        <taxon>Embryophyta</taxon>
        <taxon>Tracheophyta</taxon>
        <taxon>Spermatophyta</taxon>
        <taxon>Magnoliopsida</taxon>
        <taxon>eudicotyledons</taxon>
        <taxon>Gunneridae</taxon>
        <taxon>Pentapetalae</taxon>
        <taxon>asterids</taxon>
        <taxon>campanulids</taxon>
        <taxon>Asterales</taxon>
        <taxon>Asteraceae</taxon>
        <taxon>Asteroideae</taxon>
        <taxon>Anthemideae</taxon>
        <taxon>Anthemidinae</taxon>
        <taxon>Tanacetum</taxon>
    </lineage>
</organism>
<accession>A0ABQ5BLJ3</accession>
<sequence length="174" mass="19869">MKMNSATENILAVDDYVHRLETEIVKIHAFERELSLCKLLMNVKGCDDDEVSKVESNIGDEKNCLSSTQLCTNRKQNFEQVVKKRSEERDVMVKKFILFKEEMPGSGLSLISPGIKHPMRGNVYLAKNGANDKLVSYTIPDVQLDIQISSLKSQPTLQPTSRKQRRCWSSELHR</sequence>
<evidence type="ECO:0000259" key="4">
    <source>
        <dbReference type="Pfam" id="PF26575"/>
    </source>
</evidence>
<dbReference type="PANTHER" id="PTHR31003">
    <property type="entry name" value="MYB FAMILY TRANSCRIPTION FACTOR"/>
    <property type="match status" value="1"/>
</dbReference>
<feature type="non-terminal residue" evidence="5">
    <location>
        <position position="174"/>
    </location>
</feature>